<feature type="domain" description="OmpA-like" evidence="9">
    <location>
        <begin position="128"/>
        <end position="250"/>
    </location>
</feature>
<evidence type="ECO:0000259" key="9">
    <source>
        <dbReference type="PROSITE" id="PS51123"/>
    </source>
</evidence>
<dbReference type="KEGG" id="ttk:TST_0640"/>
<dbReference type="AlphaFoldDB" id="A0A0S3QSY1"/>
<gene>
    <name evidence="10" type="ORF">TST_0640</name>
</gene>
<evidence type="ECO:0000256" key="3">
    <source>
        <dbReference type="ARBA" id="ARBA00022475"/>
    </source>
</evidence>
<evidence type="ECO:0000256" key="8">
    <source>
        <dbReference type="SAM" id="Phobius"/>
    </source>
</evidence>
<organism evidence="10 11">
    <name type="scientific">Thermosulfidibacter takaii (strain DSM 17441 / JCM 13301 / NBRC 103674 / ABI70S6)</name>
    <dbReference type="NCBI Taxonomy" id="1298851"/>
    <lineage>
        <taxon>Bacteria</taxon>
        <taxon>Pseudomonadati</taxon>
        <taxon>Thermosulfidibacterota</taxon>
        <taxon>Thermosulfidibacteria</taxon>
        <taxon>Thermosulfidibacterales</taxon>
        <taxon>Thermosulfidibacteraceae</taxon>
    </lineage>
</organism>
<dbReference type="Gene3D" id="3.30.1330.60">
    <property type="entry name" value="OmpA-like domain"/>
    <property type="match status" value="1"/>
</dbReference>
<dbReference type="SUPFAM" id="SSF103088">
    <property type="entry name" value="OmpA-like"/>
    <property type="match status" value="1"/>
</dbReference>
<keyword evidence="6 7" id="KW-0472">Membrane</keyword>
<evidence type="ECO:0000256" key="5">
    <source>
        <dbReference type="ARBA" id="ARBA00022989"/>
    </source>
</evidence>
<protein>
    <submittedName>
        <fullName evidence="10">Chemotaxis protein MotB</fullName>
    </submittedName>
</protein>
<sequence length="264" mass="29096">MGRKRDKGDEGGGGCPAWMTTFSDLMSLLLTFFVLLLSMASLDQKKIKEALGSLQGALGVLEGGFKTEVSKELILPSVGIAPPKKMIMERLKDWAYKHFKPGRGQAFRNRQGYIKSKETEKGPVEIRETKEGIVVSMVGGVLFDPGDAVLKPEGKKLLDSLLPLIKNLNYPIRIEGHTDDTPIVGGKYKSNWELSVARAIAVLQYFISKGIDPKKMSVAGYGPYKPLYPNDTPEHRARNRRVDIVILVKGEGTKAKVGPEVEIE</sequence>
<evidence type="ECO:0000256" key="1">
    <source>
        <dbReference type="ARBA" id="ARBA00004162"/>
    </source>
</evidence>
<dbReference type="PATRIC" id="fig|1298851.3.peg.666"/>
<feature type="transmembrane region" description="Helical" evidence="8">
    <location>
        <begin position="25"/>
        <end position="42"/>
    </location>
</feature>
<comment type="subcellular location">
    <subcellularLocation>
        <location evidence="1">Cell membrane</location>
        <topology evidence="1">Single-pass membrane protein</topology>
    </subcellularLocation>
</comment>
<dbReference type="InterPro" id="IPR006665">
    <property type="entry name" value="OmpA-like"/>
</dbReference>
<comment type="similarity">
    <text evidence="2">Belongs to the MotB family.</text>
</comment>
<evidence type="ECO:0000256" key="4">
    <source>
        <dbReference type="ARBA" id="ARBA00022692"/>
    </source>
</evidence>
<reference evidence="11" key="1">
    <citation type="journal article" date="2018" name="Science">
        <title>A primordial and reversible TCA cycle in a facultatively chemolithoautotrophic thermophile.</title>
        <authorList>
            <person name="Nunoura T."/>
            <person name="Chikaraishi Y."/>
            <person name="Izaki R."/>
            <person name="Suwa T."/>
            <person name="Sato T."/>
            <person name="Harada T."/>
            <person name="Mori K."/>
            <person name="Kato Y."/>
            <person name="Miyazaki M."/>
            <person name="Shimamura S."/>
            <person name="Yanagawa K."/>
            <person name="Shuto A."/>
            <person name="Ohkouchi N."/>
            <person name="Fujita N."/>
            <person name="Takaki Y."/>
            <person name="Atomi H."/>
            <person name="Takai K."/>
        </authorList>
    </citation>
    <scope>NUCLEOTIDE SEQUENCE [LARGE SCALE GENOMIC DNA]</scope>
    <source>
        <strain evidence="11">DSM 17441 / JCM 13301 / NBRC 103674 / ABI70S6</strain>
    </source>
</reference>
<dbReference type="PROSITE" id="PS51123">
    <property type="entry name" value="OMPA_2"/>
    <property type="match status" value="1"/>
</dbReference>
<dbReference type="Pfam" id="PF00691">
    <property type="entry name" value="OmpA"/>
    <property type="match status" value="1"/>
</dbReference>
<dbReference type="STRING" id="1298851.TST_0640"/>
<evidence type="ECO:0000313" key="10">
    <source>
        <dbReference type="EMBL" id="BAT71446.1"/>
    </source>
</evidence>
<evidence type="ECO:0000313" key="11">
    <source>
        <dbReference type="Proteomes" id="UP000063234"/>
    </source>
</evidence>
<keyword evidence="3" id="KW-1003">Cell membrane</keyword>
<dbReference type="InterPro" id="IPR025713">
    <property type="entry name" value="MotB-like_N_dom"/>
</dbReference>
<dbReference type="InterPro" id="IPR050330">
    <property type="entry name" value="Bact_OuterMem_StrucFunc"/>
</dbReference>
<evidence type="ECO:0000256" key="6">
    <source>
        <dbReference type="ARBA" id="ARBA00023136"/>
    </source>
</evidence>
<keyword evidence="11" id="KW-1185">Reference proteome</keyword>
<dbReference type="CDD" id="cd07185">
    <property type="entry name" value="OmpA_C-like"/>
    <property type="match status" value="1"/>
</dbReference>
<dbReference type="PANTHER" id="PTHR30329">
    <property type="entry name" value="STATOR ELEMENT OF FLAGELLAR MOTOR COMPLEX"/>
    <property type="match status" value="1"/>
</dbReference>
<evidence type="ECO:0000256" key="7">
    <source>
        <dbReference type="PROSITE-ProRule" id="PRU00473"/>
    </source>
</evidence>
<dbReference type="GO" id="GO:0005886">
    <property type="term" value="C:plasma membrane"/>
    <property type="evidence" value="ECO:0007669"/>
    <property type="project" value="UniProtKB-SubCell"/>
</dbReference>
<name>A0A0S3QSY1_THET7</name>
<proteinExistence type="inferred from homology"/>
<dbReference type="InterPro" id="IPR036737">
    <property type="entry name" value="OmpA-like_sf"/>
</dbReference>
<accession>A0A0S3QSY1</accession>
<dbReference type="OrthoDB" id="9815217at2"/>
<dbReference type="Pfam" id="PF13677">
    <property type="entry name" value="MotB_plug"/>
    <property type="match status" value="1"/>
</dbReference>
<keyword evidence="4 8" id="KW-0812">Transmembrane</keyword>
<dbReference type="RefSeq" id="WP_068549436.1">
    <property type="nucleotide sequence ID" value="NZ_AP013035.1"/>
</dbReference>
<dbReference type="PANTHER" id="PTHR30329:SF21">
    <property type="entry name" value="LIPOPROTEIN YIAD-RELATED"/>
    <property type="match status" value="1"/>
</dbReference>
<keyword evidence="5 8" id="KW-1133">Transmembrane helix</keyword>
<dbReference type="EMBL" id="AP013035">
    <property type="protein sequence ID" value="BAT71446.1"/>
    <property type="molecule type" value="Genomic_DNA"/>
</dbReference>
<dbReference type="Proteomes" id="UP000063234">
    <property type="component" value="Chromosome"/>
</dbReference>
<evidence type="ECO:0000256" key="2">
    <source>
        <dbReference type="ARBA" id="ARBA00008914"/>
    </source>
</evidence>